<organism evidence="1 2">
    <name type="scientific">Ciona intestinalis</name>
    <name type="common">Transparent sea squirt</name>
    <name type="synonym">Ascidia intestinalis</name>
    <dbReference type="NCBI Taxonomy" id="7719"/>
    <lineage>
        <taxon>Eukaryota</taxon>
        <taxon>Metazoa</taxon>
        <taxon>Chordata</taxon>
        <taxon>Tunicata</taxon>
        <taxon>Ascidiacea</taxon>
        <taxon>Phlebobranchia</taxon>
        <taxon>Cionidae</taxon>
        <taxon>Ciona</taxon>
    </lineage>
</organism>
<name>H2XXF0_CIOIN</name>
<evidence type="ECO:0000313" key="1">
    <source>
        <dbReference type="Ensembl" id="ENSCINP00000034334.1"/>
    </source>
</evidence>
<keyword evidence="2" id="KW-1185">Reference proteome</keyword>
<accession>H2XXF0</accession>
<reference evidence="1" key="2">
    <citation type="journal article" date="2008" name="Genome Biol.">
        <title>Improved genome assembly and evidence-based global gene model set for the chordate Ciona intestinalis: new insight into intron and operon populations.</title>
        <authorList>
            <person name="Satou Y."/>
            <person name="Mineta K."/>
            <person name="Ogasawara M."/>
            <person name="Sasakura Y."/>
            <person name="Shoguchi E."/>
            <person name="Ueno K."/>
            <person name="Yamada L."/>
            <person name="Matsumoto J."/>
            <person name="Wasserscheid J."/>
            <person name="Dewar K."/>
            <person name="Wiley G.B."/>
            <person name="Macmil S.L."/>
            <person name="Roe B.A."/>
            <person name="Zeller R.W."/>
            <person name="Hastings K.E."/>
            <person name="Lemaire P."/>
            <person name="Lindquist E."/>
            <person name="Endo T."/>
            <person name="Hotta K."/>
            <person name="Inaba K."/>
        </authorList>
    </citation>
    <scope>NUCLEOTIDE SEQUENCE [LARGE SCALE GENOMIC DNA]</scope>
    <source>
        <strain evidence="1">wild type</strain>
    </source>
</reference>
<dbReference type="HOGENOM" id="CLU_3191005_0_0_1"/>
<dbReference type="InParanoid" id="H2XXF0"/>
<proteinExistence type="predicted"/>
<reference evidence="2" key="1">
    <citation type="journal article" date="2002" name="Science">
        <title>The draft genome of Ciona intestinalis: insights into chordate and vertebrate origins.</title>
        <authorList>
            <person name="Dehal P."/>
            <person name="Satou Y."/>
            <person name="Campbell R.K."/>
            <person name="Chapman J."/>
            <person name="Degnan B."/>
            <person name="De Tomaso A."/>
            <person name="Davidson B."/>
            <person name="Di Gregorio A."/>
            <person name="Gelpke M."/>
            <person name="Goodstein D.M."/>
            <person name="Harafuji N."/>
            <person name="Hastings K.E."/>
            <person name="Ho I."/>
            <person name="Hotta K."/>
            <person name="Huang W."/>
            <person name="Kawashima T."/>
            <person name="Lemaire P."/>
            <person name="Martinez D."/>
            <person name="Meinertzhagen I.A."/>
            <person name="Necula S."/>
            <person name="Nonaka M."/>
            <person name="Putnam N."/>
            <person name="Rash S."/>
            <person name="Saiga H."/>
            <person name="Satake M."/>
            <person name="Terry A."/>
            <person name="Yamada L."/>
            <person name="Wang H.G."/>
            <person name="Awazu S."/>
            <person name="Azumi K."/>
            <person name="Boore J."/>
            <person name="Branno M."/>
            <person name="Chin-Bow S."/>
            <person name="DeSantis R."/>
            <person name="Doyle S."/>
            <person name="Francino P."/>
            <person name="Keys D.N."/>
            <person name="Haga S."/>
            <person name="Hayashi H."/>
            <person name="Hino K."/>
            <person name="Imai K.S."/>
            <person name="Inaba K."/>
            <person name="Kano S."/>
            <person name="Kobayashi K."/>
            <person name="Kobayashi M."/>
            <person name="Lee B.I."/>
            <person name="Makabe K.W."/>
            <person name="Manohar C."/>
            <person name="Matassi G."/>
            <person name="Medina M."/>
            <person name="Mochizuki Y."/>
            <person name="Mount S."/>
            <person name="Morishita T."/>
            <person name="Miura S."/>
            <person name="Nakayama A."/>
            <person name="Nishizaka S."/>
            <person name="Nomoto H."/>
            <person name="Ohta F."/>
            <person name="Oishi K."/>
            <person name="Rigoutsos I."/>
            <person name="Sano M."/>
            <person name="Sasaki A."/>
            <person name="Sasakura Y."/>
            <person name="Shoguchi E."/>
            <person name="Shin-i T."/>
            <person name="Spagnuolo A."/>
            <person name="Stainier D."/>
            <person name="Suzuki M.M."/>
            <person name="Tassy O."/>
            <person name="Takatori N."/>
            <person name="Tokuoka M."/>
            <person name="Yagi K."/>
            <person name="Yoshizaki F."/>
            <person name="Wada S."/>
            <person name="Zhang C."/>
            <person name="Hyatt P.D."/>
            <person name="Larimer F."/>
            <person name="Detter C."/>
            <person name="Doggett N."/>
            <person name="Glavina T."/>
            <person name="Hawkins T."/>
            <person name="Richardson P."/>
            <person name="Lucas S."/>
            <person name="Kohara Y."/>
            <person name="Levine M."/>
            <person name="Satoh N."/>
            <person name="Rokhsar D.S."/>
        </authorList>
    </citation>
    <scope>NUCLEOTIDE SEQUENCE [LARGE SCALE GENOMIC DNA]</scope>
</reference>
<protein>
    <submittedName>
        <fullName evidence="1">Uncharacterized protein</fullName>
    </submittedName>
</protein>
<reference evidence="1" key="3">
    <citation type="submission" date="2025-08" db="UniProtKB">
        <authorList>
            <consortium name="Ensembl"/>
        </authorList>
    </citation>
    <scope>IDENTIFICATION</scope>
</reference>
<reference evidence="1" key="4">
    <citation type="submission" date="2025-09" db="UniProtKB">
        <authorList>
            <consortium name="Ensembl"/>
        </authorList>
    </citation>
    <scope>IDENTIFICATION</scope>
</reference>
<sequence>MSLLFSPQDQRWFFDFVWPKINRNVYSFGDCQIFSITLCPISCNKG</sequence>
<evidence type="ECO:0000313" key="2">
    <source>
        <dbReference type="Proteomes" id="UP000008144"/>
    </source>
</evidence>
<dbReference type="AlphaFoldDB" id="H2XXF0"/>
<dbReference type="Proteomes" id="UP000008144">
    <property type="component" value="Chromosome 3"/>
</dbReference>
<dbReference type="EMBL" id="EAAA01001626">
    <property type="status" value="NOT_ANNOTATED_CDS"/>
    <property type="molecule type" value="Genomic_DNA"/>
</dbReference>
<dbReference type="Ensembl" id="ENSCINT00000036844.1">
    <property type="protein sequence ID" value="ENSCINP00000034334.1"/>
    <property type="gene ID" value="ENSCING00000022885.1"/>
</dbReference>